<reference evidence="7" key="1">
    <citation type="submission" date="2022-01" db="EMBL/GenBank/DDBJ databases">
        <authorList>
            <person name="King R."/>
        </authorList>
    </citation>
    <scope>NUCLEOTIDE SEQUENCE</scope>
</reference>
<feature type="domain" description="Orn/DAP/Arg decarboxylase 2 N-terminal" evidence="6">
    <location>
        <begin position="43"/>
        <end position="274"/>
    </location>
</feature>
<evidence type="ECO:0000259" key="6">
    <source>
        <dbReference type="Pfam" id="PF02784"/>
    </source>
</evidence>
<dbReference type="NCBIfam" id="TIGR01048">
    <property type="entry name" value="lysA"/>
    <property type="match status" value="1"/>
</dbReference>
<evidence type="ECO:0000313" key="7">
    <source>
        <dbReference type="EMBL" id="CAG9804542.1"/>
    </source>
</evidence>
<sequence length="419" mass="46923">MSKFPRSKVITESKLIELSEKLNSPFWAYDGNIIKDQINKLRNFDVIRYAQKACSNINILKLVKECGTKIDSVSFGEIERALQSGFVPGTRENEIVYTADIIDNETCERVLEMNIPVNAGSIDMLRELGRRNAINHPIWIRINPGFGDGHSKKTNTGGENSKHGIWFEDLPEAINVIKENNLKLIGFHMHIGSGLFSKNFDRVSDAMADHVIACNQDIEAISTGGGIPIAYKENEIGVDVDNYFSLWDAARKKIEKHFGHSITLEVEPGRFLVAESGILVCKVHAVKTMGSKKYVLVNAGFNDLMRPTMYGSYHHITVLGDTTNREVEEVVIAGHLCESGDVFTQVEGGIVITRLLPKMYVGDYLVFHDVGAYGASMSSNYNSRPLLPEVLFIDDEIKLIRRRQTVNDLIQLEMCVDNI</sequence>
<evidence type="ECO:0000256" key="1">
    <source>
        <dbReference type="ARBA" id="ARBA00001933"/>
    </source>
</evidence>
<dbReference type="InterPro" id="IPR022644">
    <property type="entry name" value="De-COase2_N"/>
</dbReference>
<feature type="active site" description="Proton donor" evidence="5">
    <location>
        <position position="337"/>
    </location>
</feature>
<dbReference type="OrthoDB" id="5034579at2759"/>
<feature type="modified residue" description="N6-(pyridoxal phosphate)lysine" evidence="5">
    <location>
        <position position="52"/>
    </location>
</feature>
<evidence type="ECO:0000256" key="5">
    <source>
        <dbReference type="PIRSR" id="PIRSR600183-50"/>
    </source>
</evidence>
<dbReference type="InterPro" id="IPR022653">
    <property type="entry name" value="De-COase2_pyr-phos_BS"/>
</dbReference>
<evidence type="ECO:0000256" key="3">
    <source>
        <dbReference type="ARBA" id="ARBA00022898"/>
    </source>
</evidence>
<reference evidence="7" key="2">
    <citation type="submission" date="2022-10" db="EMBL/GenBank/DDBJ databases">
        <authorList>
            <consortium name="ENA_rothamsted_submissions"/>
            <consortium name="culmorum"/>
            <person name="King R."/>
        </authorList>
    </citation>
    <scope>NUCLEOTIDE SEQUENCE</scope>
</reference>
<keyword evidence="4" id="KW-0456">Lyase</keyword>
<dbReference type="SUPFAM" id="SSF51419">
    <property type="entry name" value="PLP-binding barrel"/>
    <property type="match status" value="1"/>
</dbReference>
<dbReference type="EMBL" id="OU895878">
    <property type="protein sequence ID" value="CAG9804542.1"/>
    <property type="molecule type" value="Genomic_DNA"/>
</dbReference>
<dbReference type="PROSITE" id="PS00878">
    <property type="entry name" value="ODR_DC_2_1"/>
    <property type="match status" value="1"/>
</dbReference>
<dbReference type="InterPro" id="IPR002986">
    <property type="entry name" value="DAP_deCOOHase_LysA"/>
</dbReference>
<dbReference type="PRINTS" id="PR01179">
    <property type="entry name" value="ODADCRBXLASE"/>
</dbReference>
<dbReference type="InterPro" id="IPR029066">
    <property type="entry name" value="PLP-binding_barrel"/>
</dbReference>
<evidence type="ECO:0000256" key="2">
    <source>
        <dbReference type="ARBA" id="ARBA00022793"/>
    </source>
</evidence>
<dbReference type="Proteomes" id="UP001153620">
    <property type="component" value="Chromosome 2"/>
</dbReference>
<keyword evidence="8" id="KW-1185">Reference proteome</keyword>
<dbReference type="PANTHER" id="PTHR43727">
    <property type="entry name" value="DIAMINOPIMELATE DECARBOXYLASE"/>
    <property type="match status" value="1"/>
</dbReference>
<dbReference type="Pfam" id="PF02784">
    <property type="entry name" value="Orn_Arg_deC_N"/>
    <property type="match status" value="1"/>
</dbReference>
<proteinExistence type="inferred from homology"/>
<dbReference type="InterPro" id="IPR009006">
    <property type="entry name" value="Ala_racemase/Decarboxylase_C"/>
</dbReference>
<dbReference type="GO" id="GO:0009089">
    <property type="term" value="P:lysine biosynthetic process via diaminopimelate"/>
    <property type="evidence" value="ECO:0007669"/>
    <property type="project" value="InterPro"/>
</dbReference>
<dbReference type="AlphaFoldDB" id="A0A9N9RTE7"/>
<protein>
    <recommendedName>
        <fullName evidence="6">Orn/DAP/Arg decarboxylase 2 N-terminal domain-containing protein</fullName>
    </recommendedName>
</protein>
<keyword evidence="2" id="KW-0210">Decarboxylase</keyword>
<gene>
    <name evidence="7" type="ORF">CHIRRI_LOCUS7425</name>
</gene>
<dbReference type="CDD" id="cd06828">
    <property type="entry name" value="PLPDE_III_DapDC"/>
    <property type="match status" value="1"/>
</dbReference>
<dbReference type="SUPFAM" id="SSF50621">
    <property type="entry name" value="Alanine racemase C-terminal domain-like"/>
    <property type="match status" value="1"/>
</dbReference>
<evidence type="ECO:0000256" key="4">
    <source>
        <dbReference type="ARBA" id="ARBA00023239"/>
    </source>
</evidence>
<name>A0A9N9RTE7_9DIPT</name>
<dbReference type="Gene3D" id="2.40.37.10">
    <property type="entry name" value="Lyase, Ornithine Decarboxylase, Chain A, domain 1"/>
    <property type="match status" value="1"/>
</dbReference>
<dbReference type="PANTHER" id="PTHR43727:SF2">
    <property type="entry name" value="GROUP IV DECARBOXYLASE"/>
    <property type="match status" value="1"/>
</dbReference>
<organism evidence="7 8">
    <name type="scientific">Chironomus riparius</name>
    <dbReference type="NCBI Taxonomy" id="315576"/>
    <lineage>
        <taxon>Eukaryota</taxon>
        <taxon>Metazoa</taxon>
        <taxon>Ecdysozoa</taxon>
        <taxon>Arthropoda</taxon>
        <taxon>Hexapoda</taxon>
        <taxon>Insecta</taxon>
        <taxon>Pterygota</taxon>
        <taxon>Neoptera</taxon>
        <taxon>Endopterygota</taxon>
        <taxon>Diptera</taxon>
        <taxon>Nematocera</taxon>
        <taxon>Chironomoidea</taxon>
        <taxon>Chironomidae</taxon>
        <taxon>Chironominae</taxon>
        <taxon>Chironomus</taxon>
    </lineage>
</organism>
<dbReference type="GO" id="GO:0008836">
    <property type="term" value="F:diaminopimelate decarboxylase activity"/>
    <property type="evidence" value="ECO:0007669"/>
    <property type="project" value="InterPro"/>
</dbReference>
<dbReference type="PRINTS" id="PR01181">
    <property type="entry name" value="DAPDCRBXLASE"/>
</dbReference>
<evidence type="ECO:0000313" key="8">
    <source>
        <dbReference type="Proteomes" id="UP001153620"/>
    </source>
</evidence>
<dbReference type="Gene3D" id="3.20.20.10">
    <property type="entry name" value="Alanine racemase"/>
    <property type="match status" value="1"/>
</dbReference>
<keyword evidence="3 5" id="KW-0663">Pyridoxal phosphate</keyword>
<dbReference type="InterPro" id="IPR000183">
    <property type="entry name" value="Orn/DAP/Arg_de-COase"/>
</dbReference>
<accession>A0A9N9RTE7</accession>
<comment type="cofactor">
    <cofactor evidence="1 5">
        <name>pyridoxal 5'-phosphate</name>
        <dbReference type="ChEBI" id="CHEBI:597326"/>
    </cofactor>
</comment>
<dbReference type="HAMAP" id="MF_02120">
    <property type="entry name" value="LysA"/>
    <property type="match status" value="1"/>
</dbReference>